<evidence type="ECO:0000256" key="3">
    <source>
        <dbReference type="ARBA" id="ARBA00023125"/>
    </source>
</evidence>
<name>A0ABV3Q9B7_9GAMM</name>
<organism evidence="5 6">
    <name type="scientific">Rhodanobacter lycopersici</name>
    <dbReference type="NCBI Taxonomy" id="3162487"/>
    <lineage>
        <taxon>Bacteria</taxon>
        <taxon>Pseudomonadati</taxon>
        <taxon>Pseudomonadota</taxon>
        <taxon>Gammaproteobacteria</taxon>
        <taxon>Lysobacterales</taxon>
        <taxon>Rhodanobacteraceae</taxon>
        <taxon>Rhodanobacter</taxon>
    </lineage>
</organism>
<comment type="caution">
    <text evidence="5">The sequence shown here is derived from an EMBL/GenBank/DDBJ whole genome shotgun (WGS) entry which is preliminary data.</text>
</comment>
<dbReference type="Proteomes" id="UP001556220">
    <property type="component" value="Unassembled WGS sequence"/>
</dbReference>
<dbReference type="PANTHER" id="PTHR11361:SF34">
    <property type="entry name" value="DNA MISMATCH REPAIR PROTEIN MSH1, MITOCHONDRIAL"/>
    <property type="match status" value="1"/>
</dbReference>
<dbReference type="Pfam" id="PF00488">
    <property type="entry name" value="MutS_V"/>
    <property type="match status" value="1"/>
</dbReference>
<accession>A0ABV3Q9B7</accession>
<dbReference type="Gene3D" id="3.40.50.300">
    <property type="entry name" value="P-loop containing nucleotide triphosphate hydrolases"/>
    <property type="match status" value="1"/>
</dbReference>
<dbReference type="EMBL" id="JBFOHK010000001">
    <property type="protein sequence ID" value="MEW9570395.1"/>
    <property type="molecule type" value="Genomic_DNA"/>
</dbReference>
<dbReference type="InterPro" id="IPR045076">
    <property type="entry name" value="MutS"/>
</dbReference>
<evidence type="ECO:0000313" key="5">
    <source>
        <dbReference type="EMBL" id="MEW9570395.1"/>
    </source>
</evidence>
<dbReference type="PANTHER" id="PTHR11361">
    <property type="entry name" value="DNA MISMATCH REPAIR PROTEIN MUTS FAMILY MEMBER"/>
    <property type="match status" value="1"/>
</dbReference>
<keyword evidence="6" id="KW-1185">Reference proteome</keyword>
<evidence type="ECO:0000256" key="2">
    <source>
        <dbReference type="ARBA" id="ARBA00022840"/>
    </source>
</evidence>
<dbReference type="RefSeq" id="WP_367853544.1">
    <property type="nucleotide sequence ID" value="NZ_JBFOHK010000001.1"/>
</dbReference>
<evidence type="ECO:0000313" key="6">
    <source>
        <dbReference type="Proteomes" id="UP001556220"/>
    </source>
</evidence>
<keyword evidence="1" id="KW-0547">Nucleotide-binding</keyword>
<keyword evidence="2" id="KW-0067">ATP-binding</keyword>
<dbReference type="InterPro" id="IPR000432">
    <property type="entry name" value="DNA_mismatch_repair_MutS_C"/>
</dbReference>
<evidence type="ECO:0000256" key="1">
    <source>
        <dbReference type="ARBA" id="ARBA00022741"/>
    </source>
</evidence>
<feature type="domain" description="DNA mismatch repair proteins mutS family" evidence="4">
    <location>
        <begin position="287"/>
        <end position="477"/>
    </location>
</feature>
<reference evidence="5 6" key="1">
    <citation type="submission" date="2024-06" db="EMBL/GenBank/DDBJ databases">
        <authorList>
            <person name="Woo H."/>
        </authorList>
    </citation>
    <scope>NUCLEOTIDE SEQUENCE [LARGE SCALE GENOMIC DNA]</scope>
    <source>
        <strain evidence="5 6">Si-c</strain>
    </source>
</reference>
<dbReference type="SUPFAM" id="SSF52540">
    <property type="entry name" value="P-loop containing nucleoside triphosphate hydrolases"/>
    <property type="match status" value="1"/>
</dbReference>
<keyword evidence="3" id="KW-0238">DNA-binding</keyword>
<gene>
    <name evidence="5" type="ORF">ABQJ54_01380</name>
</gene>
<dbReference type="InterPro" id="IPR027417">
    <property type="entry name" value="P-loop_NTPase"/>
</dbReference>
<proteinExistence type="predicted"/>
<sequence length="478" mass="52400">MAGEDAFLFEVVRRALLSGPSNDIDTIVYRQEVVRDALAHTDVLRQCYELAVEATEVKRKSHWSFVGNYPTSTLYGAVHVLGALVDVLEKLRELVVAHGRSFESRGMKALCSMLRSGFDADYLARVRARLVELKLDHGMLLSARLSQGNEGADYALHEMTDSKPYWLDHLWNRRESGYSFRIADRDQAGAQALSELRNRGINEVANALAQSMDHILGFFGMLRTELAFHVGCINLHAKLAALGVPCCFPQPRAAGTRCLQFEGLCDASLALGMARGVVGNTLDANGRQLAIVTGANQGGKSSFLRSVGLAQLMMQSGLFVAAESFAGELCTGLFTHYKREEDVSLHSGKFDEELRRLSTLIEHIRPGALILFNESFASTNELEGSEIARQVVGALLERGIKVFFVTHLYAFARGLFDHPPEGAVFLRAERLEDGRRSFRIIAGAPQETSYGIDLYREVFGNDAAQGGNLPVAAQAGTG</sequence>
<protein>
    <recommendedName>
        <fullName evidence="4">DNA mismatch repair proteins mutS family domain-containing protein</fullName>
    </recommendedName>
</protein>
<evidence type="ECO:0000259" key="4">
    <source>
        <dbReference type="SMART" id="SM00534"/>
    </source>
</evidence>
<dbReference type="SMART" id="SM00534">
    <property type="entry name" value="MUTSac"/>
    <property type="match status" value="1"/>
</dbReference>